<dbReference type="InterPro" id="IPR036661">
    <property type="entry name" value="Luciferase-like_sf"/>
</dbReference>
<evidence type="ECO:0000256" key="2">
    <source>
        <dbReference type="ARBA" id="ARBA00022643"/>
    </source>
</evidence>
<dbReference type="AlphaFoldDB" id="A0A937W1T4"/>
<dbReference type="SUPFAM" id="SSF51679">
    <property type="entry name" value="Bacterial luciferase-like"/>
    <property type="match status" value="1"/>
</dbReference>
<dbReference type="Proteomes" id="UP000712673">
    <property type="component" value="Unassembled WGS sequence"/>
</dbReference>
<dbReference type="Pfam" id="PF00296">
    <property type="entry name" value="Bac_luciferase"/>
    <property type="match status" value="1"/>
</dbReference>
<dbReference type="GO" id="GO:0008726">
    <property type="term" value="F:alkanesulfonate monooxygenase activity"/>
    <property type="evidence" value="ECO:0007669"/>
    <property type="project" value="TreeGrafter"/>
</dbReference>
<evidence type="ECO:0000256" key="3">
    <source>
        <dbReference type="ARBA" id="ARBA00023002"/>
    </source>
</evidence>
<dbReference type="GO" id="GO:0046306">
    <property type="term" value="P:alkanesulfonate catabolic process"/>
    <property type="evidence" value="ECO:0007669"/>
    <property type="project" value="TreeGrafter"/>
</dbReference>
<keyword evidence="2" id="KW-0288">FMN</keyword>
<evidence type="ECO:0000313" key="7">
    <source>
        <dbReference type="Proteomes" id="UP000712673"/>
    </source>
</evidence>
<evidence type="ECO:0000256" key="1">
    <source>
        <dbReference type="ARBA" id="ARBA00022630"/>
    </source>
</evidence>
<dbReference type="InterPro" id="IPR011251">
    <property type="entry name" value="Luciferase-like_dom"/>
</dbReference>
<dbReference type="InterPro" id="IPR050172">
    <property type="entry name" value="SsuD_RutA_monooxygenase"/>
</dbReference>
<dbReference type="Gene3D" id="3.20.20.30">
    <property type="entry name" value="Luciferase-like domain"/>
    <property type="match status" value="1"/>
</dbReference>
<dbReference type="NCBIfam" id="TIGR03621">
    <property type="entry name" value="F420_MSMEG_2516"/>
    <property type="match status" value="1"/>
</dbReference>
<dbReference type="EMBL" id="VGLS01000173">
    <property type="protein sequence ID" value="MBM3223631.1"/>
    <property type="molecule type" value="Genomic_DNA"/>
</dbReference>
<evidence type="ECO:0000313" key="6">
    <source>
        <dbReference type="EMBL" id="MBM3223631.1"/>
    </source>
</evidence>
<protein>
    <submittedName>
        <fullName evidence="6">LLM class F420-dependent oxidoreductase</fullName>
    </submittedName>
</protein>
<dbReference type="InterPro" id="IPR019923">
    <property type="entry name" value="Lucif-like_OxRdtase_MSMEG_2516"/>
</dbReference>
<keyword evidence="4" id="KW-0503">Monooxygenase</keyword>
<accession>A0A937W1T4</accession>
<comment type="caution">
    <text evidence="6">The sequence shown here is derived from an EMBL/GenBank/DDBJ whole genome shotgun (WGS) entry which is preliminary data.</text>
</comment>
<keyword evidence="3" id="KW-0560">Oxidoreductase</keyword>
<feature type="domain" description="Luciferase-like" evidence="5">
    <location>
        <begin position="21"/>
        <end position="205"/>
    </location>
</feature>
<organism evidence="6 7">
    <name type="scientific">Tectimicrobiota bacterium</name>
    <dbReference type="NCBI Taxonomy" id="2528274"/>
    <lineage>
        <taxon>Bacteria</taxon>
        <taxon>Pseudomonadati</taxon>
        <taxon>Nitrospinota/Tectimicrobiota group</taxon>
        <taxon>Candidatus Tectimicrobiota</taxon>
    </lineage>
</organism>
<reference evidence="6" key="1">
    <citation type="submission" date="2019-03" db="EMBL/GenBank/DDBJ databases">
        <title>Lake Tanganyika Metagenome-Assembled Genomes (MAGs).</title>
        <authorList>
            <person name="Tran P."/>
        </authorList>
    </citation>
    <scope>NUCLEOTIDE SEQUENCE</scope>
    <source>
        <strain evidence="6">K_DeepCast_65m_m2_066</strain>
    </source>
</reference>
<name>A0A937W1T4_UNCTE</name>
<proteinExistence type="predicted"/>
<sequence length="311" mass="34826">MMKPFRFGVNVWRASSRTAWMDKARKLEALGYAVLTMPDHLEDFFAPLPALVSAAEATTRLRIGTNVLNNDFRHPVFVAREAATVDVLTDGRFQLGLGAGFMQAEYNQVGIRFESGGRRVERLAEAVRIMKGLFTGQSITFVGQHYHVTRHQLQPMPIQRPHPPLLIGGNGPRLLTLAAQEADIVGLTGITFRPGGAAPELSGWTVAGLEERLQRIRTAAGERYDRLELNALVQRVEVTDYRHIAAEEMANRWSQLSPAEILQTPYVLIGTVDQIVEDLQMRRERWGISYYVIFERDMDAFAPVVARLAGT</sequence>
<evidence type="ECO:0000256" key="4">
    <source>
        <dbReference type="ARBA" id="ARBA00023033"/>
    </source>
</evidence>
<dbReference type="PANTHER" id="PTHR42847">
    <property type="entry name" value="ALKANESULFONATE MONOOXYGENASE"/>
    <property type="match status" value="1"/>
</dbReference>
<keyword evidence="1" id="KW-0285">Flavoprotein</keyword>
<evidence type="ECO:0000259" key="5">
    <source>
        <dbReference type="Pfam" id="PF00296"/>
    </source>
</evidence>
<gene>
    <name evidence="6" type="ORF">FJZ47_07510</name>
</gene>
<dbReference type="PANTHER" id="PTHR42847:SF4">
    <property type="entry name" value="ALKANESULFONATE MONOOXYGENASE-RELATED"/>
    <property type="match status" value="1"/>
</dbReference>